<name>A0A917LW00_9FLAO</name>
<dbReference type="InterPro" id="IPR045749">
    <property type="entry name" value="DUF6090"/>
</dbReference>
<feature type="transmembrane region" description="Helical" evidence="1">
    <location>
        <begin position="21"/>
        <end position="42"/>
    </location>
</feature>
<keyword evidence="3" id="KW-1185">Reference proteome</keyword>
<keyword evidence="1" id="KW-0812">Transmembrane</keyword>
<protein>
    <submittedName>
        <fullName evidence="2">Uncharacterized protein</fullName>
    </submittedName>
</protein>
<gene>
    <name evidence="2" type="ORF">GCM10010976_34340</name>
</gene>
<dbReference type="EMBL" id="BMFQ01000015">
    <property type="protein sequence ID" value="GGG60758.1"/>
    <property type="molecule type" value="Genomic_DNA"/>
</dbReference>
<sequence length="243" mass="28589">MIKFFRKIRQNLLSEGKTGKYLKYAVGEIILVVIGILIAIAINNWNENRKDRKTENQVLQSVLVDLLSNEEILKKAELKIDRQINETKLFLELMRDEPIDSSFHKVKKLIAFSSEVEDVQLNLSGIEIIISNKIGLIKNDSIKREIVQYPVFFEGYKEQENLMRELKNNRIRPKIKDYISLENIATSSNNFSSNVRGLLSDRTLANDFTDRKWESFEWREDFIQLRKHGQDLIEMIEKELNRK</sequence>
<evidence type="ECO:0000313" key="2">
    <source>
        <dbReference type="EMBL" id="GGG60758.1"/>
    </source>
</evidence>
<proteinExistence type="predicted"/>
<keyword evidence="1" id="KW-0472">Membrane</keyword>
<dbReference type="AlphaFoldDB" id="A0A917LW00"/>
<dbReference type="RefSeq" id="WP_188467178.1">
    <property type="nucleotide sequence ID" value="NZ_BMFQ01000015.1"/>
</dbReference>
<dbReference type="Proteomes" id="UP000625976">
    <property type="component" value="Unassembled WGS sequence"/>
</dbReference>
<reference evidence="2" key="2">
    <citation type="submission" date="2020-09" db="EMBL/GenBank/DDBJ databases">
        <authorList>
            <person name="Sun Q."/>
            <person name="Zhou Y."/>
        </authorList>
    </citation>
    <scope>NUCLEOTIDE SEQUENCE</scope>
    <source>
        <strain evidence="2">CGMCC 1.12751</strain>
    </source>
</reference>
<evidence type="ECO:0000256" key="1">
    <source>
        <dbReference type="SAM" id="Phobius"/>
    </source>
</evidence>
<organism evidence="2 3">
    <name type="scientific">Bizionia arctica</name>
    <dbReference type="NCBI Taxonomy" id="1495645"/>
    <lineage>
        <taxon>Bacteria</taxon>
        <taxon>Pseudomonadati</taxon>
        <taxon>Bacteroidota</taxon>
        <taxon>Flavobacteriia</taxon>
        <taxon>Flavobacteriales</taxon>
        <taxon>Flavobacteriaceae</taxon>
        <taxon>Bizionia</taxon>
    </lineage>
</organism>
<comment type="caution">
    <text evidence="2">The sequence shown here is derived from an EMBL/GenBank/DDBJ whole genome shotgun (WGS) entry which is preliminary data.</text>
</comment>
<keyword evidence="1" id="KW-1133">Transmembrane helix</keyword>
<reference evidence="2" key="1">
    <citation type="journal article" date="2014" name="Int. J. Syst. Evol. Microbiol.">
        <title>Complete genome sequence of Corynebacterium casei LMG S-19264T (=DSM 44701T), isolated from a smear-ripened cheese.</title>
        <authorList>
            <consortium name="US DOE Joint Genome Institute (JGI-PGF)"/>
            <person name="Walter F."/>
            <person name="Albersmeier A."/>
            <person name="Kalinowski J."/>
            <person name="Ruckert C."/>
        </authorList>
    </citation>
    <scope>NUCLEOTIDE SEQUENCE</scope>
    <source>
        <strain evidence="2">CGMCC 1.12751</strain>
    </source>
</reference>
<accession>A0A917LW00</accession>
<dbReference type="Pfam" id="PF19578">
    <property type="entry name" value="DUF6090"/>
    <property type="match status" value="1"/>
</dbReference>
<evidence type="ECO:0000313" key="3">
    <source>
        <dbReference type="Proteomes" id="UP000625976"/>
    </source>
</evidence>